<dbReference type="InterPro" id="IPR002942">
    <property type="entry name" value="S4_RNA-bd"/>
</dbReference>
<sequence>MSRKRIDLILVERGLFDSRAKARAAIEAGRVTADGKVVGKASEAVDEAAEINAEAAHPWVGRGGLKLDHALTLWPVEVAGRVVLDVGASTGGFTQVVLSRGAAKVYAVDVGAGQLHPSLASDPRVVELSGTDARILDASLVPEAPDLIVTDVSFISLAKALPAALALARPGAELVALVKPQFEVGRDNVGKGGIVKDEAARIQALADVAAWLECIGWTVLATADSPVAGGDGNREFLLRARNDRSPSSRGTSAS</sequence>
<dbReference type="PANTHER" id="PTHR32319">
    <property type="entry name" value="BACTERIAL HEMOLYSIN-LIKE PROTEIN"/>
    <property type="match status" value="1"/>
</dbReference>
<evidence type="ECO:0000256" key="3">
    <source>
        <dbReference type="PROSITE-ProRule" id="PRU00182"/>
    </source>
</evidence>
<dbReference type="InterPro" id="IPR036986">
    <property type="entry name" value="S4_RNA-bd_sf"/>
</dbReference>
<dbReference type="CDD" id="cd02440">
    <property type="entry name" value="AdoMet_MTases"/>
    <property type="match status" value="1"/>
</dbReference>
<dbReference type="RefSeq" id="WP_099622748.1">
    <property type="nucleotide sequence ID" value="NZ_CP024201.1"/>
</dbReference>
<dbReference type="InterPro" id="IPR029063">
    <property type="entry name" value="SAM-dependent_MTases_sf"/>
</dbReference>
<dbReference type="OrthoDB" id="9784736at2"/>
<reference evidence="5 6" key="1">
    <citation type="submission" date="2017-10" db="EMBL/GenBank/DDBJ databases">
        <title>Genome sequence of Caulobacter mirabilis FWC38.</title>
        <authorList>
            <person name="Fiebig A."/>
            <person name="Crosson S."/>
        </authorList>
    </citation>
    <scope>NUCLEOTIDE SEQUENCE [LARGE SCALE GENOMIC DNA]</scope>
    <source>
        <strain evidence="5 6">FWC 38</strain>
    </source>
</reference>
<name>A0A2D2AZR1_9CAUL</name>
<keyword evidence="5" id="KW-0489">Methyltransferase</keyword>
<dbReference type="PIRSF" id="PIRSF005578">
    <property type="entry name" value="TlyA"/>
    <property type="match status" value="1"/>
</dbReference>
<evidence type="ECO:0000313" key="5">
    <source>
        <dbReference type="EMBL" id="ATQ43498.1"/>
    </source>
</evidence>
<keyword evidence="1 3" id="KW-0694">RNA-binding</keyword>
<dbReference type="Proteomes" id="UP000228945">
    <property type="component" value="Chromosome"/>
</dbReference>
<feature type="domain" description="RNA-binding S4" evidence="4">
    <location>
        <begin position="4"/>
        <end position="65"/>
    </location>
</feature>
<proteinExistence type="inferred from homology"/>
<dbReference type="Pfam" id="PF01479">
    <property type="entry name" value="S4"/>
    <property type="match status" value="1"/>
</dbReference>
<evidence type="ECO:0000259" key="4">
    <source>
        <dbReference type="SMART" id="SM00363"/>
    </source>
</evidence>
<keyword evidence="6" id="KW-1185">Reference proteome</keyword>
<dbReference type="NCBIfam" id="TIGR00478">
    <property type="entry name" value="tly"/>
    <property type="match status" value="1"/>
</dbReference>
<dbReference type="AlphaFoldDB" id="A0A2D2AZR1"/>
<dbReference type="CDD" id="cd00165">
    <property type="entry name" value="S4"/>
    <property type="match status" value="1"/>
</dbReference>
<evidence type="ECO:0000313" key="6">
    <source>
        <dbReference type="Proteomes" id="UP000228945"/>
    </source>
</evidence>
<dbReference type="SUPFAM" id="SSF55174">
    <property type="entry name" value="Alpha-L RNA-binding motif"/>
    <property type="match status" value="1"/>
</dbReference>
<dbReference type="KEGG" id="cmb:CSW64_14310"/>
<dbReference type="EMBL" id="CP024201">
    <property type="protein sequence ID" value="ATQ43498.1"/>
    <property type="molecule type" value="Genomic_DNA"/>
</dbReference>
<dbReference type="Pfam" id="PF01728">
    <property type="entry name" value="FtsJ"/>
    <property type="match status" value="1"/>
</dbReference>
<evidence type="ECO:0000256" key="2">
    <source>
        <dbReference type="ARBA" id="ARBA00029460"/>
    </source>
</evidence>
<protein>
    <submittedName>
        <fullName evidence="5">TlyA family rRNA (Cytidine-2'-O)-methyltransferase</fullName>
    </submittedName>
</protein>
<dbReference type="GO" id="GO:0032259">
    <property type="term" value="P:methylation"/>
    <property type="evidence" value="ECO:0007669"/>
    <property type="project" value="UniProtKB-KW"/>
</dbReference>
<dbReference type="InterPro" id="IPR002877">
    <property type="entry name" value="RNA_MeTrfase_FtsJ_dom"/>
</dbReference>
<dbReference type="InterPro" id="IPR004538">
    <property type="entry name" value="Hemolysin_A/TlyA"/>
</dbReference>
<gene>
    <name evidence="5" type="ORF">CSW64_14310</name>
</gene>
<comment type="similarity">
    <text evidence="2">Belongs to the TlyA family.</text>
</comment>
<dbReference type="Gene3D" id="3.10.290.10">
    <property type="entry name" value="RNA-binding S4 domain"/>
    <property type="match status" value="1"/>
</dbReference>
<accession>A0A2D2AZR1</accession>
<dbReference type="SMART" id="SM00363">
    <property type="entry name" value="S4"/>
    <property type="match status" value="1"/>
</dbReference>
<dbReference type="GO" id="GO:0003723">
    <property type="term" value="F:RNA binding"/>
    <property type="evidence" value="ECO:0007669"/>
    <property type="project" value="UniProtKB-KW"/>
</dbReference>
<dbReference type="InterPro" id="IPR047048">
    <property type="entry name" value="TlyA"/>
</dbReference>
<organism evidence="5 6">
    <name type="scientific">Caulobacter mirabilis</name>
    <dbReference type="NCBI Taxonomy" id="69666"/>
    <lineage>
        <taxon>Bacteria</taxon>
        <taxon>Pseudomonadati</taxon>
        <taxon>Pseudomonadota</taxon>
        <taxon>Alphaproteobacteria</taxon>
        <taxon>Caulobacterales</taxon>
        <taxon>Caulobacteraceae</taxon>
        <taxon>Caulobacter</taxon>
    </lineage>
</organism>
<evidence type="ECO:0000256" key="1">
    <source>
        <dbReference type="ARBA" id="ARBA00022884"/>
    </source>
</evidence>
<dbReference type="PANTHER" id="PTHR32319:SF0">
    <property type="entry name" value="BACTERIAL HEMOLYSIN-LIKE PROTEIN"/>
    <property type="match status" value="1"/>
</dbReference>
<dbReference type="GO" id="GO:0008168">
    <property type="term" value="F:methyltransferase activity"/>
    <property type="evidence" value="ECO:0007669"/>
    <property type="project" value="UniProtKB-KW"/>
</dbReference>
<dbReference type="SUPFAM" id="SSF53335">
    <property type="entry name" value="S-adenosyl-L-methionine-dependent methyltransferases"/>
    <property type="match status" value="1"/>
</dbReference>
<dbReference type="Gene3D" id="3.40.50.150">
    <property type="entry name" value="Vaccinia Virus protein VP39"/>
    <property type="match status" value="1"/>
</dbReference>
<dbReference type="PROSITE" id="PS50889">
    <property type="entry name" value="S4"/>
    <property type="match status" value="1"/>
</dbReference>
<keyword evidence="5" id="KW-0808">Transferase</keyword>